<dbReference type="InterPro" id="IPR017853">
    <property type="entry name" value="GH"/>
</dbReference>
<keyword evidence="2" id="KW-0732">Signal</keyword>
<dbReference type="GO" id="GO:0008422">
    <property type="term" value="F:beta-glucosidase activity"/>
    <property type="evidence" value="ECO:0007669"/>
    <property type="project" value="TreeGrafter"/>
</dbReference>
<dbReference type="AlphaFoldDB" id="A0AA38VB60"/>
<evidence type="ECO:0000313" key="3">
    <source>
        <dbReference type="EMBL" id="KAJ9131005.1"/>
    </source>
</evidence>
<keyword evidence="4" id="KW-1185">Reference proteome</keyword>
<evidence type="ECO:0000256" key="2">
    <source>
        <dbReference type="SAM" id="SignalP"/>
    </source>
</evidence>
<dbReference type="PANTHER" id="PTHR10353:SF53">
    <property type="entry name" value="BETA-1,4-GLUCOSIDASE (EUROFUNG)"/>
    <property type="match status" value="1"/>
</dbReference>
<sequence>MPVLLLVASYFAVALAQQVYVPVQQAVAPRPDCSANAYSRQGGKVYADATPATYFTEFSFTLTATIRTATSATPGPRTMYAPPYEALSDLVPDLSTTTWGNYDPNATTRATDTEDPYGQAAWTRLWERTTFSNWTTRGIYSTTVLPTPVPTSELVLPPPAYFGPRDCYYLPENFIFGVAGSAPQMEGAIADEGRSPGLLELPISSSQGSDTNFVANEFYYLYKQDIERLASMGVEYFSFSISWTRILPFAVPGTPVNQQGLDHYDDLINFVIAKGMKPVVTLYHFDTPLQFYNNLTHRKDAHIGVYNGGYDNSTFEDAFVHYGKIIMTHFADRVPIWFTWNEPVMFAANGKSVDTVIKSHARLFHFYQDEIRGQGKVSLKLSITMGMPMDPQNASHVLAAAHYNDFQAATFANPIMLGIDYPDAYKMAISDYIPLTMEDLAYIRGTADIFAVDAYAATVVSPPSSGNISTCATNISDSLFPYCVQLSTLDATGWDIGYRSESFVYTTPLYLRVLLNYLWNTFRKPVLITEFGFPVFGEADKTPVDQLFDTPRSEYYLSAMSEVLKTIWDDGVDVMGAFAWSFADNWEFGHYYEQFGIQMVDRTTQLRKYKRSFFDLVDFVKTRTKRKITSQCSAE</sequence>
<evidence type="ECO:0000256" key="1">
    <source>
        <dbReference type="RuleBase" id="RU003690"/>
    </source>
</evidence>
<dbReference type="Proteomes" id="UP001174694">
    <property type="component" value="Unassembled WGS sequence"/>
</dbReference>
<feature type="signal peptide" evidence="2">
    <location>
        <begin position="1"/>
        <end position="16"/>
    </location>
</feature>
<comment type="caution">
    <text evidence="3">The sequence shown here is derived from an EMBL/GenBank/DDBJ whole genome shotgun (WGS) entry which is preliminary data.</text>
</comment>
<dbReference type="InterPro" id="IPR001360">
    <property type="entry name" value="Glyco_hydro_1"/>
</dbReference>
<dbReference type="Pfam" id="PF00232">
    <property type="entry name" value="Glyco_hydro_1"/>
    <property type="match status" value="1"/>
</dbReference>
<dbReference type="EMBL" id="JANBVO010000074">
    <property type="protein sequence ID" value="KAJ9131005.1"/>
    <property type="molecule type" value="Genomic_DNA"/>
</dbReference>
<name>A0AA38VB60_9PEZI</name>
<organism evidence="3 4">
    <name type="scientific">Pleurostoma richardsiae</name>
    <dbReference type="NCBI Taxonomy" id="41990"/>
    <lineage>
        <taxon>Eukaryota</taxon>
        <taxon>Fungi</taxon>
        <taxon>Dikarya</taxon>
        <taxon>Ascomycota</taxon>
        <taxon>Pezizomycotina</taxon>
        <taxon>Sordariomycetes</taxon>
        <taxon>Sordariomycetidae</taxon>
        <taxon>Calosphaeriales</taxon>
        <taxon>Pleurostomataceae</taxon>
        <taxon>Pleurostoma</taxon>
    </lineage>
</organism>
<gene>
    <name evidence="3" type="ORF">NKR23_g11920</name>
</gene>
<protein>
    <submittedName>
        <fullName evidence="3">Beta-glucosidase 1B</fullName>
    </submittedName>
</protein>
<dbReference type="PANTHER" id="PTHR10353">
    <property type="entry name" value="GLYCOSYL HYDROLASE"/>
    <property type="match status" value="1"/>
</dbReference>
<accession>A0AA38VB60</accession>
<reference evidence="3" key="1">
    <citation type="submission" date="2022-07" db="EMBL/GenBank/DDBJ databases">
        <title>Fungi with potential for degradation of polypropylene.</title>
        <authorList>
            <person name="Gostincar C."/>
        </authorList>
    </citation>
    <scope>NUCLEOTIDE SEQUENCE</scope>
    <source>
        <strain evidence="3">EXF-13308</strain>
    </source>
</reference>
<comment type="similarity">
    <text evidence="1">Belongs to the glycosyl hydrolase 1 family.</text>
</comment>
<feature type="chain" id="PRO_5041297062" evidence="2">
    <location>
        <begin position="17"/>
        <end position="635"/>
    </location>
</feature>
<proteinExistence type="inferred from homology"/>
<dbReference type="SUPFAM" id="SSF51445">
    <property type="entry name" value="(Trans)glycosidases"/>
    <property type="match status" value="1"/>
</dbReference>
<evidence type="ECO:0000313" key="4">
    <source>
        <dbReference type="Proteomes" id="UP001174694"/>
    </source>
</evidence>
<dbReference type="GO" id="GO:0005975">
    <property type="term" value="P:carbohydrate metabolic process"/>
    <property type="evidence" value="ECO:0007669"/>
    <property type="project" value="InterPro"/>
</dbReference>
<dbReference type="Gene3D" id="3.20.20.80">
    <property type="entry name" value="Glycosidases"/>
    <property type="match status" value="1"/>
</dbReference>